<keyword evidence="8" id="KW-0325">Glycoprotein</keyword>
<dbReference type="InterPro" id="IPR013785">
    <property type="entry name" value="Aldolase_TIM"/>
</dbReference>
<keyword evidence="6" id="KW-0430">Lectin</keyword>
<dbReference type="InterPro" id="IPR002241">
    <property type="entry name" value="Glyco_hydro_27"/>
</dbReference>
<dbReference type="SMART" id="SM00458">
    <property type="entry name" value="RICIN"/>
    <property type="match status" value="1"/>
</dbReference>
<dbReference type="Proteomes" id="UP000657385">
    <property type="component" value="Unassembled WGS sequence"/>
</dbReference>
<evidence type="ECO:0000256" key="8">
    <source>
        <dbReference type="ARBA" id="ARBA00023180"/>
    </source>
</evidence>
<evidence type="ECO:0000313" key="13">
    <source>
        <dbReference type="EMBL" id="MBF9069395.1"/>
    </source>
</evidence>
<accession>A0A931FEM9</accession>
<dbReference type="Pfam" id="PF00652">
    <property type="entry name" value="Ricin_B_lectin"/>
    <property type="match status" value="1"/>
</dbReference>
<dbReference type="AlphaFoldDB" id="A0A931FEM9"/>
<dbReference type="InterPro" id="IPR017853">
    <property type="entry name" value="GH"/>
</dbReference>
<evidence type="ECO:0000259" key="12">
    <source>
        <dbReference type="SMART" id="SM00458"/>
    </source>
</evidence>
<keyword evidence="14" id="KW-1185">Reference proteome</keyword>
<dbReference type="GO" id="GO:0005975">
    <property type="term" value="P:carbohydrate metabolic process"/>
    <property type="evidence" value="ECO:0007669"/>
    <property type="project" value="InterPro"/>
</dbReference>
<keyword evidence="5 11" id="KW-0732">Signal</keyword>
<evidence type="ECO:0000256" key="7">
    <source>
        <dbReference type="ARBA" id="ARBA00022801"/>
    </source>
</evidence>
<dbReference type="PROSITE" id="PS00512">
    <property type="entry name" value="ALPHA_GALACTOSIDASE"/>
    <property type="match status" value="1"/>
</dbReference>
<comment type="catalytic activity">
    <reaction evidence="10">
        <text>Hydrolysis of terminal, non-reducing alpha-D-galactose residues in alpha-D-galactosides, including galactose oligosaccharides, galactomannans and galactolipids.</text>
        <dbReference type="EC" id="3.2.1.22"/>
    </reaction>
</comment>
<sequence length="574" mass="58714">MRTLRIRAASAALGAALALTGALAGSTAAQASTTATSGDGAPLAVTPPMGWNDWAHYQCGVSEAVVKANAQALVSSGLAAKGYNTVTVDDCWLASSRDAGGNLVANPTLFPDGMAALGSYLHGLGLKFGIYEDAGSQTCGGYPGSGVPNGGGADHFAQDAKLFASWGVDYLKLDGCNVYQAKGQTQLQAYQAAYAAENAALKASGRDIVFSESAPAYFQGSGEGGTPDWYTVLGWTGQYGQLWREGWDIATYDASNPTADRFYSVLNNYGYDRWLGRYASPGDWNDPDFLIAGDSGMTPDESRSQIALWAMLSAPMILSSDVSSLSAQSVADLGNSDVVAVDQDPLGKQGAVVSSDGTTDILAKPLANGDRAVALLNRGSTAETVSTTTADVGFTGGSGCTWSVKDLWAGTTTTSTDTLTATIPSHGTAIFRVSPSSGCGATVPTGQIVGNGSKCVDDSGSGTADGNPVILYTCTGNANQRWQLDTAGADVTVRALGKCLSVQGGGTADGTAVVLATCTGAAGQLWSYGQNGNLVDTHSGLCLDVYGGGTADATKLDAWPCGSNQLNQIWSLPV</sequence>
<proteinExistence type="inferred from homology"/>
<dbReference type="InterPro" id="IPR000111">
    <property type="entry name" value="Glyco_hydro_27/36_CS"/>
</dbReference>
<evidence type="ECO:0000256" key="6">
    <source>
        <dbReference type="ARBA" id="ARBA00022734"/>
    </source>
</evidence>
<evidence type="ECO:0000256" key="11">
    <source>
        <dbReference type="SAM" id="SignalP"/>
    </source>
</evidence>
<dbReference type="InterPro" id="IPR000772">
    <property type="entry name" value="Ricin_B_lectin"/>
</dbReference>
<dbReference type="Pfam" id="PF17801">
    <property type="entry name" value="Melibiase_C"/>
    <property type="match status" value="1"/>
</dbReference>
<dbReference type="InterPro" id="IPR041233">
    <property type="entry name" value="Melibiase_C"/>
</dbReference>
<dbReference type="PRINTS" id="PR00740">
    <property type="entry name" value="GLHYDRLASE27"/>
</dbReference>
<dbReference type="Gene3D" id="2.60.40.1180">
    <property type="entry name" value="Golgi alpha-mannosidase II"/>
    <property type="match status" value="1"/>
</dbReference>
<dbReference type="Gene3D" id="2.80.10.50">
    <property type="match status" value="2"/>
</dbReference>
<dbReference type="CDD" id="cd14792">
    <property type="entry name" value="GH27"/>
    <property type="match status" value="1"/>
</dbReference>
<name>A0A931FEM9_9ACTN</name>
<evidence type="ECO:0000256" key="5">
    <source>
        <dbReference type="ARBA" id="ARBA00022729"/>
    </source>
</evidence>
<dbReference type="GO" id="GO:0030246">
    <property type="term" value="F:carbohydrate binding"/>
    <property type="evidence" value="ECO:0007669"/>
    <property type="project" value="UniProtKB-KW"/>
</dbReference>
<dbReference type="SUPFAM" id="SSF51011">
    <property type="entry name" value="Glycosyl hydrolase domain"/>
    <property type="match status" value="1"/>
</dbReference>
<comment type="caution">
    <text evidence="13">The sequence shown here is derived from an EMBL/GenBank/DDBJ whole genome shotgun (WGS) entry which is preliminary data.</text>
</comment>
<dbReference type="SUPFAM" id="SSF50370">
    <property type="entry name" value="Ricin B-like lectins"/>
    <property type="match status" value="1"/>
</dbReference>
<evidence type="ECO:0000256" key="10">
    <source>
        <dbReference type="RuleBase" id="RU361168"/>
    </source>
</evidence>
<organism evidence="13 14">
    <name type="scientific">Streptacidiphilus fuscans</name>
    <dbReference type="NCBI Taxonomy" id="2789292"/>
    <lineage>
        <taxon>Bacteria</taxon>
        <taxon>Bacillati</taxon>
        <taxon>Actinomycetota</taxon>
        <taxon>Actinomycetes</taxon>
        <taxon>Kitasatosporales</taxon>
        <taxon>Streptomycetaceae</taxon>
        <taxon>Streptacidiphilus</taxon>
    </lineage>
</organism>
<evidence type="ECO:0000256" key="2">
    <source>
        <dbReference type="ARBA" id="ARBA00004613"/>
    </source>
</evidence>
<comment type="subcellular location">
    <subcellularLocation>
        <location evidence="2">Secreted</location>
    </subcellularLocation>
</comment>
<dbReference type="EMBL" id="JADPRT010000005">
    <property type="protein sequence ID" value="MBF9069395.1"/>
    <property type="molecule type" value="Genomic_DNA"/>
</dbReference>
<dbReference type="GO" id="GO:0005576">
    <property type="term" value="C:extracellular region"/>
    <property type="evidence" value="ECO:0007669"/>
    <property type="project" value="UniProtKB-SubCell"/>
</dbReference>
<dbReference type="PANTHER" id="PTHR11452">
    <property type="entry name" value="ALPHA-GALACTOSIDASE/ALPHA-N-ACETYLGALACTOSAMINIDASE"/>
    <property type="match status" value="1"/>
</dbReference>
<evidence type="ECO:0000256" key="4">
    <source>
        <dbReference type="ARBA" id="ARBA00022525"/>
    </source>
</evidence>
<keyword evidence="4" id="KW-0964">Secreted</keyword>
<dbReference type="InterPro" id="IPR013780">
    <property type="entry name" value="Glyco_hydro_b"/>
</dbReference>
<feature type="chain" id="PRO_5037206167" description="Alpha-galactosidase" evidence="11">
    <location>
        <begin position="32"/>
        <end position="574"/>
    </location>
</feature>
<feature type="signal peptide" evidence="11">
    <location>
        <begin position="1"/>
        <end position="31"/>
    </location>
</feature>
<comment type="function">
    <text evidence="1">Hydrolyzes a variety of simple alpha-D-galactoside as well as more complex molecules such as oligosaccharides and polysaccharides.</text>
</comment>
<dbReference type="PANTHER" id="PTHR11452:SF91">
    <property type="entry name" value="ALPHA-GALACTOSIDASE A-RELATED"/>
    <property type="match status" value="1"/>
</dbReference>
<evidence type="ECO:0000256" key="9">
    <source>
        <dbReference type="ARBA" id="ARBA00023295"/>
    </source>
</evidence>
<dbReference type="EC" id="3.2.1.22" evidence="10"/>
<dbReference type="GO" id="GO:0004557">
    <property type="term" value="F:alpha-galactosidase activity"/>
    <property type="evidence" value="ECO:0007669"/>
    <property type="project" value="UniProtKB-EC"/>
</dbReference>
<keyword evidence="7 10" id="KW-0378">Hydrolase</keyword>
<reference evidence="13" key="1">
    <citation type="submission" date="2020-11" db="EMBL/GenBank/DDBJ databases">
        <title>Isolation and identification of active actinomycetes.</title>
        <authorList>
            <person name="Yu B."/>
        </authorList>
    </citation>
    <scope>NUCLEOTIDE SEQUENCE</scope>
    <source>
        <strain evidence="13">NEAU-YB345</strain>
    </source>
</reference>
<dbReference type="SUPFAM" id="SSF51445">
    <property type="entry name" value="(Trans)glycosidases"/>
    <property type="match status" value="1"/>
</dbReference>
<gene>
    <name evidence="13" type="ORF">I2501_15330</name>
</gene>
<evidence type="ECO:0000256" key="3">
    <source>
        <dbReference type="ARBA" id="ARBA00009743"/>
    </source>
</evidence>
<dbReference type="Pfam" id="PF16499">
    <property type="entry name" value="Melibiase_2"/>
    <property type="match status" value="1"/>
</dbReference>
<protein>
    <recommendedName>
        <fullName evidence="10">Alpha-galactosidase</fullName>
        <ecNumber evidence="10">3.2.1.22</ecNumber>
    </recommendedName>
    <alternativeName>
        <fullName evidence="10">Melibiase</fullName>
    </alternativeName>
</protein>
<keyword evidence="10" id="KW-1015">Disulfide bond</keyword>
<keyword evidence="9 10" id="KW-0326">Glycosidase</keyword>
<comment type="similarity">
    <text evidence="3 10">Belongs to the glycosyl hydrolase 27 family.</text>
</comment>
<evidence type="ECO:0000313" key="14">
    <source>
        <dbReference type="Proteomes" id="UP000657385"/>
    </source>
</evidence>
<evidence type="ECO:0000256" key="1">
    <source>
        <dbReference type="ARBA" id="ARBA00003969"/>
    </source>
</evidence>
<dbReference type="PROSITE" id="PS50231">
    <property type="entry name" value="RICIN_B_LECTIN"/>
    <property type="match status" value="1"/>
</dbReference>
<dbReference type="InterPro" id="IPR035992">
    <property type="entry name" value="Ricin_B-like_lectins"/>
</dbReference>
<dbReference type="Gene3D" id="3.20.20.70">
    <property type="entry name" value="Aldolase class I"/>
    <property type="match status" value="1"/>
</dbReference>
<feature type="domain" description="Ricin B lectin" evidence="12">
    <location>
        <begin position="443"/>
        <end position="573"/>
    </location>
</feature>
<dbReference type="RefSeq" id="WP_196194530.1">
    <property type="nucleotide sequence ID" value="NZ_JADPRT010000005.1"/>
</dbReference>